<feature type="region of interest" description="Disordered" evidence="1">
    <location>
        <begin position="121"/>
        <end position="141"/>
    </location>
</feature>
<sequence length="141" mass="15242">MIAFSVEKRDRSGWSGNSLSDDFTGQRYQSGGRSRYQPSSASEYGGGALGNSFGMVQSAKQSGIETLLNTFLGPAFLGQTTQPPAINLANFFKPNYHKNEDYLATGASNIDRLINVLTKSGAQRATPSPSQNLLQNLFGKR</sequence>
<reference evidence="2 3" key="2">
    <citation type="submission" date="2018-11" db="EMBL/GenBank/DDBJ databases">
        <authorList>
            <consortium name="Pathogen Informatics"/>
        </authorList>
    </citation>
    <scope>NUCLEOTIDE SEQUENCE [LARGE SCALE GENOMIC DNA]</scope>
</reference>
<dbReference type="OrthoDB" id="5843009at2759"/>
<proteinExistence type="predicted"/>
<organism evidence="4">
    <name type="scientific">Thelazia callipaeda</name>
    <name type="common">Oriental eyeworm</name>
    <name type="synonym">Parasitic nematode</name>
    <dbReference type="NCBI Taxonomy" id="103827"/>
    <lineage>
        <taxon>Eukaryota</taxon>
        <taxon>Metazoa</taxon>
        <taxon>Ecdysozoa</taxon>
        <taxon>Nematoda</taxon>
        <taxon>Chromadorea</taxon>
        <taxon>Rhabditida</taxon>
        <taxon>Spirurina</taxon>
        <taxon>Spiruromorpha</taxon>
        <taxon>Thelazioidea</taxon>
        <taxon>Thelaziidae</taxon>
        <taxon>Thelazia</taxon>
    </lineage>
</organism>
<evidence type="ECO:0000313" key="3">
    <source>
        <dbReference type="Proteomes" id="UP000276776"/>
    </source>
</evidence>
<accession>A0A0N5D0E0</accession>
<reference evidence="4" key="1">
    <citation type="submission" date="2017-02" db="UniProtKB">
        <authorList>
            <consortium name="WormBaseParasite"/>
        </authorList>
    </citation>
    <scope>IDENTIFICATION</scope>
</reference>
<keyword evidence="3" id="KW-1185">Reference proteome</keyword>
<feature type="compositionally biased region" description="Polar residues" evidence="1">
    <location>
        <begin position="121"/>
        <end position="135"/>
    </location>
</feature>
<feature type="compositionally biased region" description="Polar residues" evidence="1">
    <location>
        <begin position="14"/>
        <end position="42"/>
    </location>
</feature>
<dbReference type="AlphaFoldDB" id="A0A0N5D0E0"/>
<dbReference type="WBParaSite" id="TCLT_0000626101-mRNA-1">
    <property type="protein sequence ID" value="TCLT_0000626101-mRNA-1"/>
    <property type="gene ID" value="TCLT_0000626101"/>
</dbReference>
<evidence type="ECO:0000256" key="1">
    <source>
        <dbReference type="SAM" id="MobiDB-lite"/>
    </source>
</evidence>
<evidence type="ECO:0000313" key="2">
    <source>
        <dbReference type="EMBL" id="VDN03583.1"/>
    </source>
</evidence>
<feature type="region of interest" description="Disordered" evidence="1">
    <location>
        <begin position="1"/>
        <end position="43"/>
    </location>
</feature>
<dbReference type="Proteomes" id="UP000276776">
    <property type="component" value="Unassembled WGS sequence"/>
</dbReference>
<dbReference type="EMBL" id="UYYF01004402">
    <property type="protein sequence ID" value="VDN03583.1"/>
    <property type="molecule type" value="Genomic_DNA"/>
</dbReference>
<feature type="compositionally biased region" description="Basic and acidic residues" evidence="1">
    <location>
        <begin position="1"/>
        <end position="12"/>
    </location>
</feature>
<protein>
    <submittedName>
        <fullName evidence="2 4">Uncharacterized protein</fullName>
    </submittedName>
</protein>
<gene>
    <name evidence="2" type="ORF">TCLT_LOCUS6250</name>
</gene>
<name>A0A0N5D0E0_THECL</name>
<evidence type="ECO:0000313" key="4">
    <source>
        <dbReference type="WBParaSite" id="TCLT_0000626101-mRNA-1"/>
    </source>
</evidence>